<gene>
    <name evidence="9" type="primary">umuD</name>
    <name evidence="9" type="ORF">ENR59_06665</name>
</gene>
<dbReference type="EMBL" id="DSRP01000460">
    <property type="protein sequence ID" value="HGG92620.1"/>
    <property type="molecule type" value="Genomic_DNA"/>
</dbReference>
<dbReference type="GO" id="GO:0006281">
    <property type="term" value="P:DNA repair"/>
    <property type="evidence" value="ECO:0007669"/>
    <property type="project" value="UniProtKB-KW"/>
</dbReference>
<sequence>MRSQTPFPGAQAASGFPSPALDHAERGLDLHRHLVRNPASTYFLRVRGDGMAGAGIAGGDLLVVDRAAAPRPGSVVVAALDGELVVRRLLRRGRALFLVQDPPAGAPVPLDAEREADVWGVAVHVIRNLTPCTSRGAPCASR</sequence>
<dbReference type="AlphaFoldDB" id="A0A7C4AH42"/>
<dbReference type="GO" id="GO:0006355">
    <property type="term" value="P:regulation of DNA-templated transcription"/>
    <property type="evidence" value="ECO:0007669"/>
    <property type="project" value="InterPro"/>
</dbReference>
<dbReference type="InterPro" id="IPR015927">
    <property type="entry name" value="Peptidase_S24_S26A/B/C"/>
</dbReference>
<dbReference type="PANTHER" id="PTHR33516">
    <property type="entry name" value="LEXA REPRESSOR"/>
    <property type="match status" value="1"/>
</dbReference>
<dbReference type="Gene3D" id="2.10.109.10">
    <property type="entry name" value="Umud Fragment, subunit A"/>
    <property type="match status" value="1"/>
</dbReference>
<evidence type="ECO:0000256" key="6">
    <source>
        <dbReference type="ARBA" id="ARBA00023236"/>
    </source>
</evidence>
<keyword evidence="5" id="KW-0234">DNA repair</keyword>
<feature type="domain" description="Peptidase S24/S26A/S26B/S26C" evidence="8">
    <location>
        <begin position="11"/>
        <end position="123"/>
    </location>
</feature>
<keyword evidence="6" id="KW-0742">SOS response</keyword>
<dbReference type="NCBIfam" id="NF007621">
    <property type="entry name" value="PRK10276.1"/>
    <property type="match status" value="1"/>
</dbReference>
<proteinExistence type="inferred from homology"/>
<dbReference type="InterPro" id="IPR050077">
    <property type="entry name" value="LexA_repressor"/>
</dbReference>
<keyword evidence="4 7" id="KW-0068">Autocatalytic cleavage</keyword>
<comment type="caution">
    <text evidence="9">The sequence shown here is derived from an EMBL/GenBank/DDBJ whole genome shotgun (WGS) entry which is preliminary data.</text>
</comment>
<dbReference type="PRINTS" id="PR00726">
    <property type="entry name" value="LEXASERPTASE"/>
</dbReference>
<dbReference type="Pfam" id="PF00717">
    <property type="entry name" value="Peptidase_S24"/>
    <property type="match status" value="1"/>
</dbReference>
<comment type="similarity">
    <text evidence="1 7">Belongs to the peptidase S24 family.</text>
</comment>
<keyword evidence="2" id="KW-0227">DNA damage</keyword>
<evidence type="ECO:0000259" key="8">
    <source>
        <dbReference type="Pfam" id="PF00717"/>
    </source>
</evidence>
<evidence type="ECO:0000256" key="7">
    <source>
        <dbReference type="RuleBase" id="RU003991"/>
    </source>
</evidence>
<evidence type="ECO:0000256" key="3">
    <source>
        <dbReference type="ARBA" id="ARBA00022801"/>
    </source>
</evidence>
<dbReference type="PANTHER" id="PTHR33516:SF2">
    <property type="entry name" value="LEXA REPRESSOR-RELATED"/>
    <property type="match status" value="1"/>
</dbReference>
<protein>
    <submittedName>
        <fullName evidence="9">Translesion error-prone DNA polymerase V autoproteolytic subunit</fullName>
    </submittedName>
</protein>
<dbReference type="GO" id="GO:0009432">
    <property type="term" value="P:SOS response"/>
    <property type="evidence" value="ECO:0007669"/>
    <property type="project" value="UniProtKB-KW"/>
</dbReference>
<dbReference type="InterPro" id="IPR036286">
    <property type="entry name" value="LexA/Signal_pep-like_sf"/>
</dbReference>
<evidence type="ECO:0000313" key="9">
    <source>
        <dbReference type="EMBL" id="HGG92620.1"/>
    </source>
</evidence>
<evidence type="ECO:0000256" key="2">
    <source>
        <dbReference type="ARBA" id="ARBA00022763"/>
    </source>
</evidence>
<accession>A0A7C4AH42</accession>
<evidence type="ECO:0000256" key="1">
    <source>
        <dbReference type="ARBA" id="ARBA00007484"/>
    </source>
</evidence>
<organism evidence="9">
    <name type="scientific">Fundidesulfovibrio putealis</name>
    <dbReference type="NCBI Taxonomy" id="270496"/>
    <lineage>
        <taxon>Bacteria</taxon>
        <taxon>Pseudomonadati</taxon>
        <taxon>Thermodesulfobacteriota</taxon>
        <taxon>Desulfovibrionia</taxon>
        <taxon>Desulfovibrionales</taxon>
        <taxon>Desulfovibrionaceae</taxon>
        <taxon>Fundidesulfovibrio</taxon>
    </lineage>
</organism>
<name>A0A7C4AH42_9BACT</name>
<dbReference type="SUPFAM" id="SSF51306">
    <property type="entry name" value="LexA/Signal peptidase"/>
    <property type="match status" value="1"/>
</dbReference>
<evidence type="ECO:0000256" key="5">
    <source>
        <dbReference type="ARBA" id="ARBA00023204"/>
    </source>
</evidence>
<dbReference type="GO" id="GO:0003677">
    <property type="term" value="F:DNA binding"/>
    <property type="evidence" value="ECO:0007669"/>
    <property type="project" value="InterPro"/>
</dbReference>
<evidence type="ECO:0000256" key="4">
    <source>
        <dbReference type="ARBA" id="ARBA00022813"/>
    </source>
</evidence>
<keyword evidence="3 7" id="KW-0378">Hydrolase</keyword>
<dbReference type="GO" id="GO:0016787">
    <property type="term" value="F:hydrolase activity"/>
    <property type="evidence" value="ECO:0007669"/>
    <property type="project" value="UniProtKB-KW"/>
</dbReference>
<reference evidence="9" key="1">
    <citation type="journal article" date="2020" name="mSystems">
        <title>Genome- and Community-Level Interaction Insights into Carbon Utilization and Element Cycling Functions of Hydrothermarchaeota in Hydrothermal Sediment.</title>
        <authorList>
            <person name="Zhou Z."/>
            <person name="Liu Y."/>
            <person name="Xu W."/>
            <person name="Pan J."/>
            <person name="Luo Z.H."/>
            <person name="Li M."/>
        </authorList>
    </citation>
    <scope>NUCLEOTIDE SEQUENCE [LARGE SCALE GENOMIC DNA]</scope>
    <source>
        <strain evidence="9">SpSt-413</strain>
    </source>
</reference>
<dbReference type="InterPro" id="IPR006197">
    <property type="entry name" value="Peptidase_S24_LexA"/>
</dbReference>